<organism evidence="3 4">
    <name type="scientific">Ephemerocybe angulata</name>
    <dbReference type="NCBI Taxonomy" id="980116"/>
    <lineage>
        <taxon>Eukaryota</taxon>
        <taxon>Fungi</taxon>
        <taxon>Dikarya</taxon>
        <taxon>Basidiomycota</taxon>
        <taxon>Agaricomycotina</taxon>
        <taxon>Agaricomycetes</taxon>
        <taxon>Agaricomycetidae</taxon>
        <taxon>Agaricales</taxon>
        <taxon>Agaricineae</taxon>
        <taxon>Psathyrellaceae</taxon>
        <taxon>Ephemerocybe</taxon>
    </lineage>
</organism>
<evidence type="ECO:0000256" key="1">
    <source>
        <dbReference type="SAM" id="MobiDB-lite"/>
    </source>
</evidence>
<proteinExistence type="predicted"/>
<reference evidence="3 4" key="1">
    <citation type="journal article" date="2020" name="ISME J.">
        <title>Uncovering the hidden diversity of litter-decomposition mechanisms in mushroom-forming fungi.</title>
        <authorList>
            <person name="Floudas D."/>
            <person name="Bentzer J."/>
            <person name="Ahren D."/>
            <person name="Johansson T."/>
            <person name="Persson P."/>
            <person name="Tunlid A."/>
        </authorList>
    </citation>
    <scope>NUCLEOTIDE SEQUENCE [LARGE SCALE GENOMIC DNA]</scope>
    <source>
        <strain evidence="3 4">CBS 175.51</strain>
    </source>
</reference>
<comment type="caution">
    <text evidence="3">The sequence shown here is derived from an EMBL/GenBank/DDBJ whole genome shotgun (WGS) entry which is preliminary data.</text>
</comment>
<evidence type="ECO:0000313" key="3">
    <source>
        <dbReference type="EMBL" id="KAF5311503.1"/>
    </source>
</evidence>
<dbReference type="AlphaFoldDB" id="A0A8H5ETJ7"/>
<sequence>MASKKLACLILSSLVLTSSAIALPRHTQSLATRSDEANRPAAPEGWYYFHPPADGSPAADSGAGTNPERPPPTIQIPSPPPRPVSTSRAGSVTTAGFRLWF</sequence>
<dbReference type="Proteomes" id="UP000541558">
    <property type="component" value="Unassembled WGS sequence"/>
</dbReference>
<feature type="region of interest" description="Disordered" evidence="1">
    <location>
        <begin position="28"/>
        <end position="101"/>
    </location>
</feature>
<feature type="signal peptide" evidence="2">
    <location>
        <begin position="1"/>
        <end position="22"/>
    </location>
</feature>
<dbReference type="OrthoDB" id="10423957at2759"/>
<evidence type="ECO:0000256" key="2">
    <source>
        <dbReference type="SAM" id="SignalP"/>
    </source>
</evidence>
<gene>
    <name evidence="3" type="ORF">D9611_011646</name>
</gene>
<name>A0A8H5ETJ7_9AGAR</name>
<feature type="compositionally biased region" description="Pro residues" evidence="1">
    <location>
        <begin position="68"/>
        <end position="83"/>
    </location>
</feature>
<dbReference type="EMBL" id="JAACJK010000226">
    <property type="protein sequence ID" value="KAF5311503.1"/>
    <property type="molecule type" value="Genomic_DNA"/>
</dbReference>
<feature type="compositionally biased region" description="Low complexity" evidence="1">
    <location>
        <begin position="51"/>
        <end position="64"/>
    </location>
</feature>
<feature type="chain" id="PRO_5034107668" evidence="2">
    <location>
        <begin position="23"/>
        <end position="101"/>
    </location>
</feature>
<accession>A0A8H5ETJ7</accession>
<keyword evidence="4" id="KW-1185">Reference proteome</keyword>
<keyword evidence="2" id="KW-0732">Signal</keyword>
<protein>
    <submittedName>
        <fullName evidence="3">Uncharacterized protein</fullName>
    </submittedName>
</protein>
<evidence type="ECO:0000313" key="4">
    <source>
        <dbReference type="Proteomes" id="UP000541558"/>
    </source>
</evidence>